<keyword evidence="3" id="KW-1185">Reference proteome</keyword>
<keyword evidence="1" id="KW-0472">Membrane</keyword>
<evidence type="ECO:0000313" key="2">
    <source>
        <dbReference type="EMBL" id="ONN26557.1"/>
    </source>
</evidence>
<dbReference type="RefSeq" id="WP_077198784.1">
    <property type="nucleotide sequence ID" value="NZ_LBFC01000023.1"/>
</dbReference>
<sequence>MKKLWILMIIVLIVGVLQAYTITSAVEAQSLAKKHANEDVNRIMPFFGGVLFGPLAPLYHYIATPEVPANRLIQIKEMIPKDQSYLFDVYVQTYRNEVKMLKANSSWLGWAIWIVTVLAISNA</sequence>
<proteinExistence type="predicted"/>
<keyword evidence="1" id="KW-1133">Transmembrane helix</keyword>
<feature type="transmembrane region" description="Helical" evidence="1">
    <location>
        <begin position="43"/>
        <end position="62"/>
    </location>
</feature>
<keyword evidence="1" id="KW-0812">Transmembrane</keyword>
<evidence type="ECO:0000256" key="1">
    <source>
        <dbReference type="SAM" id="Phobius"/>
    </source>
</evidence>
<gene>
    <name evidence="2" type="ORF">XJ44_08845</name>
</gene>
<name>A0ABX3IH98_9BACT</name>
<organism evidence="2 3">
    <name type="scientific">Thermosipho affectus</name>
    <dbReference type="NCBI Taxonomy" id="660294"/>
    <lineage>
        <taxon>Bacteria</taxon>
        <taxon>Thermotogati</taxon>
        <taxon>Thermotogota</taxon>
        <taxon>Thermotogae</taxon>
        <taxon>Thermotogales</taxon>
        <taxon>Fervidobacteriaceae</taxon>
        <taxon>Thermosipho</taxon>
    </lineage>
</organism>
<accession>A0ABX3IH98</accession>
<protein>
    <submittedName>
        <fullName evidence="2">Uncharacterized protein</fullName>
    </submittedName>
</protein>
<feature type="transmembrane region" description="Helical" evidence="1">
    <location>
        <begin position="105"/>
        <end position="121"/>
    </location>
</feature>
<dbReference type="Proteomes" id="UP000242616">
    <property type="component" value="Unassembled WGS sequence"/>
</dbReference>
<dbReference type="EMBL" id="LBFC01000023">
    <property type="protein sequence ID" value="ONN26557.1"/>
    <property type="molecule type" value="Genomic_DNA"/>
</dbReference>
<reference evidence="2 3" key="1">
    <citation type="submission" date="2015-06" db="EMBL/GenBank/DDBJ databases">
        <title>Genome sequencing of Thermotogales isolates from hydrothermal vents.</title>
        <authorList>
            <person name="Haverkamp T.H."/>
            <person name="Kublanov I.V."/>
            <person name="Nesbo C.L."/>
        </authorList>
    </citation>
    <scope>NUCLEOTIDE SEQUENCE [LARGE SCALE GENOMIC DNA]</scope>
    <source>
        <strain evidence="3">ik275mar</strain>
    </source>
</reference>
<comment type="caution">
    <text evidence="2">The sequence shown here is derived from an EMBL/GenBank/DDBJ whole genome shotgun (WGS) entry which is preliminary data.</text>
</comment>
<evidence type="ECO:0000313" key="3">
    <source>
        <dbReference type="Proteomes" id="UP000242616"/>
    </source>
</evidence>